<dbReference type="Gene3D" id="1.10.1420.10">
    <property type="match status" value="2"/>
</dbReference>
<evidence type="ECO:0000256" key="2">
    <source>
        <dbReference type="ARBA" id="ARBA00022741"/>
    </source>
</evidence>
<dbReference type="SMART" id="SM00533">
    <property type="entry name" value="MUTSd"/>
    <property type="match status" value="1"/>
</dbReference>
<dbReference type="InterPro" id="IPR003615">
    <property type="entry name" value="HNH_nuc"/>
</dbReference>
<dbReference type="CDD" id="cd00085">
    <property type="entry name" value="HNHc"/>
    <property type="match status" value="1"/>
</dbReference>
<dbReference type="GO" id="GO:0030983">
    <property type="term" value="F:mismatched DNA binding"/>
    <property type="evidence" value="ECO:0007669"/>
    <property type="project" value="InterPro"/>
</dbReference>
<keyword evidence="2" id="KW-0547">Nucleotide-binding</keyword>
<dbReference type="InterPro" id="IPR036187">
    <property type="entry name" value="DNA_mismatch_repair_MutS_sf"/>
</dbReference>
<comment type="similarity">
    <text evidence="1">Belongs to the DNA mismatch repair MutS family.</text>
</comment>
<dbReference type="GO" id="GO:0032301">
    <property type="term" value="C:MutSalpha complex"/>
    <property type="evidence" value="ECO:0007669"/>
    <property type="project" value="TreeGrafter"/>
</dbReference>
<dbReference type="PANTHER" id="PTHR11361:SF148">
    <property type="entry name" value="DNA MISMATCH REPAIR PROTEIN MSH6"/>
    <property type="match status" value="1"/>
</dbReference>
<dbReference type="GO" id="GO:0140664">
    <property type="term" value="F:ATP-dependent DNA damage sensor activity"/>
    <property type="evidence" value="ECO:0007669"/>
    <property type="project" value="InterPro"/>
</dbReference>
<evidence type="ECO:0000259" key="6">
    <source>
        <dbReference type="SMART" id="SM00533"/>
    </source>
</evidence>
<dbReference type="PIRSF" id="PIRSF037677">
    <property type="entry name" value="DNA_mis_repair_Msh6"/>
    <property type="match status" value="1"/>
</dbReference>
<keyword evidence="4" id="KW-0067">ATP-binding</keyword>
<proteinExistence type="inferred from homology"/>
<dbReference type="AlphaFoldDB" id="A0A6C0LM18"/>
<dbReference type="Pfam" id="PF00488">
    <property type="entry name" value="MutS_V"/>
    <property type="match status" value="1"/>
</dbReference>
<evidence type="ECO:0000256" key="5">
    <source>
        <dbReference type="ARBA" id="ARBA00023125"/>
    </source>
</evidence>
<dbReference type="InterPro" id="IPR000432">
    <property type="entry name" value="DNA_mismatch_repair_MutS_C"/>
</dbReference>
<dbReference type="InterPro" id="IPR007695">
    <property type="entry name" value="DNA_mismatch_repair_MutS-lik_N"/>
</dbReference>
<dbReference type="PANTHER" id="PTHR11361">
    <property type="entry name" value="DNA MISMATCH REPAIR PROTEIN MUTS FAMILY MEMBER"/>
    <property type="match status" value="1"/>
</dbReference>
<protein>
    <recommendedName>
        <fullName evidence="9">DNA mismatch repair proteins mutS family domain-containing protein</fullName>
    </recommendedName>
</protein>
<dbReference type="InterPro" id="IPR007696">
    <property type="entry name" value="DNA_mismatch_repair_MutS_core"/>
</dbReference>
<evidence type="ECO:0000256" key="1">
    <source>
        <dbReference type="ARBA" id="ARBA00006271"/>
    </source>
</evidence>
<feature type="domain" description="DNA mismatch repair proteins mutS family" evidence="7">
    <location>
        <begin position="704"/>
        <end position="894"/>
    </location>
</feature>
<dbReference type="InterPro" id="IPR016151">
    <property type="entry name" value="DNA_mismatch_repair_MutS_N"/>
</dbReference>
<sequence>MALINEYFELTDKYINDYGENTVVLMQVGSFFEVYGKKGTDTGGAITGSKITDFSQICELNVVEKNVCVGKNKVYMAGFKDIMIEKYLKKIQEAGFTAIVYTQDQAAKNTTRSCAGIFSPGTYFSPDDNTRLTNNISCVWIETVDNKLLFKGKYVIIGVANIDVFTGKTTISQYKEHFIHSHTTYDGLERFISIYNPSEVIIISNLPNEQIDDIIKFVDIEAASIHKINMADTSGSTNGIKVQNCEKQHYQKEILAKFYQVNDWNVFMTNFNENHIASQSFCFLLDFVYQHNPNLVNRISEPMFEDNSTNLYLANYSLKQLNIINDNTNGYKGKYSSVLNLLNDCLTPMGKRQFTYKLTNPTTNVEYLQNEYDTTEHIINNFGAYSTCFRDRLSTIKDLTKYQRLIFIQKMSPKKFFHMIENLITIETVFKEIENDPVLKSYIVANLDNDCALVKNTISKYLNVELINDIDTLQGFEINFIQPNIDRELDLKGELLKSSQCKLEAIRGYLNGLIHEKSKSGEFIKIHETEKNNYSLLCTGRRCKLLENSLTTEKTIVTLKYQDEHDQPVEFQYALSKNQLEYKSQTQANYVIVDSVIKELCKNISTIKTIMKDLITNVYNKFVVSFQEYKPQLERIIEFITDIDVLFNKASIAKKYNYCKPTIVPREKSFVDARHLRHCLIERLNTGENELYVSNDIILGDKSKDGVLLYGTNAVGKTSLIRALGIAVIMAQAGLFVPCSSFEFMPYKYIFTRILGNDNLFKGLSTFAVEMSELRTILKLADPNSLILGDELCSGTEIVSAISIFVSGLQQLYKLGSSYIFATHLHEIVDYEEIKEIATLSVMHMEVVYDKEKDMLIYDRKLKEGPGNNMYGLEVCKSLKLPEEFLNNAFEIRSKYNNQYRSILSFKTSRYNAKKIMGMCENCGEKMGTEVHHLQHQRDANEEGIITNSNMSFHKNNLANLLTLCETCHHETHSINDIGSKKVKTSKGYIVSSLF</sequence>
<dbReference type="SUPFAM" id="SSF48334">
    <property type="entry name" value="DNA repair protein MutS, domain III"/>
    <property type="match status" value="1"/>
</dbReference>
<feature type="domain" description="DNA mismatch repair protein MutS core" evidence="6">
    <location>
        <begin position="333"/>
        <end position="684"/>
    </location>
</feature>
<accession>A0A6C0LM18</accession>
<name>A0A6C0LM18_9ZZZZ</name>
<reference evidence="8" key="1">
    <citation type="journal article" date="2020" name="Nature">
        <title>Giant virus diversity and host interactions through global metagenomics.</title>
        <authorList>
            <person name="Schulz F."/>
            <person name="Roux S."/>
            <person name="Paez-Espino D."/>
            <person name="Jungbluth S."/>
            <person name="Walsh D.A."/>
            <person name="Denef V.J."/>
            <person name="McMahon K.D."/>
            <person name="Konstantinidis K.T."/>
            <person name="Eloe-Fadrosh E.A."/>
            <person name="Kyrpides N.C."/>
            <person name="Woyke T."/>
        </authorList>
    </citation>
    <scope>NUCLEOTIDE SEQUENCE</scope>
    <source>
        <strain evidence="8">GVMAG-M-3300027892-73</strain>
    </source>
</reference>
<dbReference type="GO" id="GO:0005524">
    <property type="term" value="F:ATP binding"/>
    <property type="evidence" value="ECO:0007669"/>
    <property type="project" value="UniProtKB-KW"/>
</dbReference>
<dbReference type="SMART" id="SM00534">
    <property type="entry name" value="MUTSac"/>
    <property type="match status" value="1"/>
</dbReference>
<dbReference type="InterPro" id="IPR027417">
    <property type="entry name" value="P-loop_NTPase"/>
</dbReference>
<evidence type="ECO:0000256" key="3">
    <source>
        <dbReference type="ARBA" id="ARBA00022763"/>
    </source>
</evidence>
<evidence type="ECO:0008006" key="9">
    <source>
        <dbReference type="Google" id="ProtNLM"/>
    </source>
</evidence>
<dbReference type="GO" id="GO:0006298">
    <property type="term" value="P:mismatch repair"/>
    <property type="evidence" value="ECO:0007669"/>
    <property type="project" value="InterPro"/>
</dbReference>
<dbReference type="InterPro" id="IPR045076">
    <property type="entry name" value="MutS"/>
</dbReference>
<dbReference type="SUPFAM" id="SSF52540">
    <property type="entry name" value="P-loop containing nucleoside triphosphate hydrolases"/>
    <property type="match status" value="1"/>
</dbReference>
<organism evidence="8">
    <name type="scientific">viral metagenome</name>
    <dbReference type="NCBI Taxonomy" id="1070528"/>
    <lineage>
        <taxon>unclassified sequences</taxon>
        <taxon>metagenomes</taxon>
        <taxon>organismal metagenomes</taxon>
    </lineage>
</organism>
<dbReference type="Pfam" id="PF05192">
    <property type="entry name" value="MutS_III"/>
    <property type="match status" value="1"/>
</dbReference>
<dbReference type="SUPFAM" id="SSF53150">
    <property type="entry name" value="DNA repair protein MutS, domain II"/>
    <property type="match status" value="1"/>
</dbReference>
<evidence type="ECO:0000256" key="4">
    <source>
        <dbReference type="ARBA" id="ARBA00022840"/>
    </source>
</evidence>
<dbReference type="EMBL" id="MN740522">
    <property type="protein sequence ID" value="QHU31025.1"/>
    <property type="molecule type" value="Genomic_DNA"/>
</dbReference>
<evidence type="ECO:0000259" key="7">
    <source>
        <dbReference type="SMART" id="SM00534"/>
    </source>
</evidence>
<dbReference type="Pfam" id="PF01624">
    <property type="entry name" value="MutS_I"/>
    <property type="match status" value="1"/>
</dbReference>
<keyword evidence="5" id="KW-0238">DNA-binding</keyword>
<dbReference type="Gene3D" id="3.40.50.300">
    <property type="entry name" value="P-loop containing nucleotide triphosphate hydrolases"/>
    <property type="match status" value="1"/>
</dbReference>
<dbReference type="InterPro" id="IPR036678">
    <property type="entry name" value="MutS_con_dom_sf"/>
</dbReference>
<dbReference type="Gene3D" id="3.40.1170.10">
    <property type="entry name" value="DNA repair protein MutS, domain I"/>
    <property type="match status" value="1"/>
</dbReference>
<keyword evidence="3" id="KW-0227">DNA damage</keyword>
<evidence type="ECO:0000313" key="8">
    <source>
        <dbReference type="EMBL" id="QHU31025.1"/>
    </source>
</evidence>
<dbReference type="InterPro" id="IPR017261">
    <property type="entry name" value="DNA_mismatch_repair_MutS/MSH"/>
</dbReference>
<dbReference type="SUPFAM" id="SSF55271">
    <property type="entry name" value="DNA repair protein MutS, domain I"/>
    <property type="match status" value="1"/>
</dbReference>